<comment type="caution">
    <text evidence="3">The sequence shown here is derived from an EMBL/GenBank/DDBJ whole genome shotgun (WGS) entry which is preliminary data.</text>
</comment>
<proteinExistence type="predicted"/>
<accession>A0A3M2L4S4</accession>
<dbReference type="SUPFAM" id="SSF50494">
    <property type="entry name" value="Trypsin-like serine proteases"/>
    <property type="match status" value="1"/>
</dbReference>
<keyword evidence="2" id="KW-0732">Signal</keyword>
<feature type="chain" id="PRO_5038773061" description="Zinc-ribbon domain-containing protein" evidence="2">
    <location>
        <begin position="28"/>
        <end position="458"/>
    </location>
</feature>
<evidence type="ECO:0000256" key="1">
    <source>
        <dbReference type="SAM" id="MobiDB-lite"/>
    </source>
</evidence>
<dbReference type="Pfam" id="PF13365">
    <property type="entry name" value="Trypsin_2"/>
    <property type="match status" value="1"/>
</dbReference>
<dbReference type="InterPro" id="IPR009003">
    <property type="entry name" value="Peptidase_S1_PA"/>
</dbReference>
<protein>
    <recommendedName>
        <fullName evidence="5">Zinc-ribbon domain-containing protein</fullName>
    </recommendedName>
</protein>
<evidence type="ECO:0000313" key="4">
    <source>
        <dbReference type="Proteomes" id="UP000279275"/>
    </source>
</evidence>
<organism evidence="3 4">
    <name type="scientific">Nocardia stercoris</name>
    <dbReference type="NCBI Taxonomy" id="2483361"/>
    <lineage>
        <taxon>Bacteria</taxon>
        <taxon>Bacillati</taxon>
        <taxon>Actinomycetota</taxon>
        <taxon>Actinomycetes</taxon>
        <taxon>Mycobacteriales</taxon>
        <taxon>Nocardiaceae</taxon>
        <taxon>Nocardia</taxon>
    </lineage>
</organism>
<feature type="signal peptide" evidence="2">
    <location>
        <begin position="1"/>
        <end position="27"/>
    </location>
</feature>
<name>A0A3M2L4S4_9NOCA</name>
<dbReference type="Gene3D" id="2.40.10.120">
    <property type="match status" value="1"/>
</dbReference>
<evidence type="ECO:0008006" key="5">
    <source>
        <dbReference type="Google" id="ProtNLM"/>
    </source>
</evidence>
<dbReference type="PANTHER" id="PTHR43019">
    <property type="entry name" value="SERINE ENDOPROTEASE DEGS"/>
    <property type="match status" value="1"/>
</dbReference>
<sequence length="458" mass="46731">MKTTLVTPAARSAAAALLLVGPMLAGAPITHAQAVNDAALEKSVVLLETQWIGNILIPAKYASNGHDTWTPDAVATYSTCSAFYVSGSAQMVTAGHCVDPAVGRTAVLQQFLTDQNAMNLYNEAVDTWTVEGKEKGSPVISNVEAVQPQGVDGATITSPTTVQVVDFRSPDKGDVALLKLPNMSKPTPALSIASSTPKQGDQITSIGFPAQLRGGADQSQIARASFKTGTISSQQVSPSGVVQLEVNSELSGGMSGGPTVDKNGDVVGVNVLKSTGDANFNFITDTDDLVTFLKSHNVDIAGPQAAGSSSNWKWYLLGAGIALVLGLAAAVSFLRRRGGPPPVAGPVQPVSGTPSGASAQPGEPTTASAFGRAPSTAPPMAEQWKSVTIATPSADTAAVSDEAAEPGVTAAPPPGPVGGPEAVAPESTLTEVAHFCANCGTERHEGERFCRNCGHALG</sequence>
<feature type="region of interest" description="Disordered" evidence="1">
    <location>
        <begin position="343"/>
        <end position="416"/>
    </location>
</feature>
<evidence type="ECO:0000313" key="3">
    <source>
        <dbReference type="EMBL" id="RMI31710.1"/>
    </source>
</evidence>
<dbReference type="PANTHER" id="PTHR43019:SF23">
    <property type="entry name" value="PROTEASE DO-LIKE 5, CHLOROPLASTIC"/>
    <property type="match status" value="1"/>
</dbReference>
<dbReference type="AlphaFoldDB" id="A0A3M2L4S4"/>
<dbReference type="RefSeq" id="WP_122188845.1">
    <property type="nucleotide sequence ID" value="NZ_RFFH01000006.1"/>
</dbReference>
<dbReference type="EMBL" id="RFFH01000006">
    <property type="protein sequence ID" value="RMI31710.1"/>
    <property type="molecule type" value="Genomic_DNA"/>
</dbReference>
<gene>
    <name evidence="3" type="ORF">EBN03_16010</name>
</gene>
<feature type="compositionally biased region" description="Polar residues" evidence="1">
    <location>
        <begin position="385"/>
        <end position="394"/>
    </location>
</feature>
<keyword evidence="4" id="KW-1185">Reference proteome</keyword>
<reference evidence="3 4" key="1">
    <citation type="submission" date="2018-10" db="EMBL/GenBank/DDBJ databases">
        <title>Isolation from cow dung.</title>
        <authorList>
            <person name="Ling L."/>
        </authorList>
    </citation>
    <scope>NUCLEOTIDE SEQUENCE [LARGE SCALE GENOMIC DNA]</scope>
    <source>
        <strain evidence="3 4">NEAU-LL90</strain>
    </source>
</reference>
<dbReference type="OrthoDB" id="3497273at2"/>
<evidence type="ECO:0000256" key="2">
    <source>
        <dbReference type="SAM" id="SignalP"/>
    </source>
</evidence>
<feature type="compositionally biased region" description="Polar residues" evidence="1">
    <location>
        <begin position="351"/>
        <end position="368"/>
    </location>
</feature>
<dbReference type="Proteomes" id="UP000279275">
    <property type="component" value="Unassembled WGS sequence"/>
</dbReference>